<feature type="compositionally biased region" description="Basic and acidic residues" evidence="6">
    <location>
        <begin position="48"/>
        <end position="65"/>
    </location>
</feature>
<proteinExistence type="predicted"/>
<evidence type="ECO:0000256" key="5">
    <source>
        <dbReference type="ARBA" id="ARBA00023288"/>
    </source>
</evidence>
<evidence type="ECO:0000256" key="4">
    <source>
        <dbReference type="ARBA" id="ARBA00023139"/>
    </source>
</evidence>
<feature type="region of interest" description="Disordered" evidence="6">
    <location>
        <begin position="45"/>
        <end position="65"/>
    </location>
</feature>
<evidence type="ECO:0000256" key="6">
    <source>
        <dbReference type="SAM" id="MobiDB-lite"/>
    </source>
</evidence>
<organism evidence="7 8">
    <name type="scientific">Blautia hansenii</name>
    <name type="common">Ruminococcus hansenii</name>
    <dbReference type="NCBI Taxonomy" id="1322"/>
    <lineage>
        <taxon>Bacteria</taxon>
        <taxon>Bacillati</taxon>
        <taxon>Bacillota</taxon>
        <taxon>Clostridia</taxon>
        <taxon>Lachnospirales</taxon>
        <taxon>Lachnospiraceae</taxon>
        <taxon>Blautia</taxon>
    </lineage>
</organism>
<protein>
    <submittedName>
        <fullName evidence="7">Extracellular solute-binding protein</fullName>
    </submittedName>
</protein>
<dbReference type="PANTHER" id="PTHR43649">
    <property type="entry name" value="ARABINOSE-BINDING PROTEIN-RELATED"/>
    <property type="match status" value="1"/>
</dbReference>
<comment type="caution">
    <text evidence="7">The sequence shown here is derived from an EMBL/GenBank/DDBJ whole genome shotgun (WGS) entry which is preliminary data.</text>
</comment>
<sequence>MPASIDDKKRRSNMLKLRRINMRSKWVRIISMALVGTMLLTGCGAAGGDKKEDSKDEKREVSDNLNKEGLPILKEKETFTIAVPQKSTLKSAAEKECVKAAEEATNVHIEWVEIPASGWKEKINIMFSTDSLPDAIIGAVDMAKNYEQLAELDEMLKEYAPNTTAFFESRDDYPTALYSPDGKVHTLPTGDEAIQNIIDSQLWINQKWLDNLGLQMPTTIDEFKEVLIAFRDKDPNGNGKADEIPFTFRDAWGWGGTIENLFGPFGVLETASHVFTKDGKVTFSAAEQGYYDALEWMNGLYKEGLFDKEAFTLSGDQYASRGAAGDNLGVVAGYRANEAGVVNETDYRAVPVLKGKDGTQMIGTNNVTRTGGFVISKTCKNPEALVRWYDYINSSLELALDWGRGAEDVTWRILEQDGEQIPQFITMDETTLKENGGYQSKAEYRNAESFSGDTPSLWKYEYAQKVITDENCPPDYKLEAVNDQMQYGVMELPSGTATLENSERRTILLADIDNYLKKFIADSVINGIDEGKWEEHQKTLKSLKVEEYTKLCQEFVDSLETDK</sequence>
<accession>A0ABX2I7H7</accession>
<keyword evidence="5" id="KW-0449">Lipoprotein</keyword>
<dbReference type="PANTHER" id="PTHR43649:SF33">
    <property type="entry name" value="POLYGALACTURONAN_RHAMNOGALACTURONAN-BINDING PROTEIN YTCQ"/>
    <property type="match status" value="1"/>
</dbReference>
<keyword evidence="2" id="KW-0732">Signal</keyword>
<dbReference type="InterPro" id="IPR006059">
    <property type="entry name" value="SBP"/>
</dbReference>
<evidence type="ECO:0000313" key="7">
    <source>
        <dbReference type="EMBL" id="NSJ86279.1"/>
    </source>
</evidence>
<gene>
    <name evidence="7" type="ORF">G5A70_08895</name>
</gene>
<dbReference type="Gene3D" id="3.40.190.10">
    <property type="entry name" value="Periplasmic binding protein-like II"/>
    <property type="match status" value="2"/>
</dbReference>
<dbReference type="Pfam" id="PF01547">
    <property type="entry name" value="SBP_bac_1"/>
    <property type="match status" value="1"/>
</dbReference>
<keyword evidence="1" id="KW-1003">Cell membrane</keyword>
<evidence type="ECO:0000256" key="3">
    <source>
        <dbReference type="ARBA" id="ARBA00023136"/>
    </source>
</evidence>
<keyword evidence="4" id="KW-0564">Palmitate</keyword>
<reference evidence="7 8" key="1">
    <citation type="journal article" date="2020" name="Cell Host Microbe">
        <title>Functional and Genomic Variation between Human-Derived Isolates of Lachnospiraceae Reveals Inter- and Intra-Species Diversity.</title>
        <authorList>
            <person name="Sorbara M.T."/>
            <person name="Littmann E.R."/>
            <person name="Fontana E."/>
            <person name="Moody T.U."/>
            <person name="Kohout C.E."/>
            <person name="Gjonbalaj M."/>
            <person name="Eaton V."/>
            <person name="Seok R."/>
            <person name="Leiner I.M."/>
            <person name="Pamer E.G."/>
        </authorList>
    </citation>
    <scope>NUCLEOTIDE SEQUENCE [LARGE SCALE GENOMIC DNA]</scope>
    <source>
        <strain evidence="7 8">MSK.15.26</strain>
    </source>
</reference>
<evidence type="ECO:0000256" key="2">
    <source>
        <dbReference type="ARBA" id="ARBA00022729"/>
    </source>
</evidence>
<dbReference type="Proteomes" id="UP000822142">
    <property type="component" value="Unassembled WGS sequence"/>
</dbReference>
<dbReference type="EMBL" id="JAAITA010000010">
    <property type="protein sequence ID" value="NSJ86279.1"/>
    <property type="molecule type" value="Genomic_DNA"/>
</dbReference>
<evidence type="ECO:0000313" key="8">
    <source>
        <dbReference type="Proteomes" id="UP000822142"/>
    </source>
</evidence>
<keyword evidence="8" id="KW-1185">Reference proteome</keyword>
<dbReference type="InterPro" id="IPR050490">
    <property type="entry name" value="Bact_solute-bd_prot1"/>
</dbReference>
<keyword evidence="3" id="KW-0472">Membrane</keyword>
<evidence type="ECO:0000256" key="1">
    <source>
        <dbReference type="ARBA" id="ARBA00022475"/>
    </source>
</evidence>
<name>A0ABX2I7H7_BLAHA</name>
<dbReference type="SUPFAM" id="SSF53850">
    <property type="entry name" value="Periplasmic binding protein-like II"/>
    <property type="match status" value="1"/>
</dbReference>